<reference evidence="1 2" key="1">
    <citation type="submission" date="2020-04" db="EMBL/GenBank/DDBJ databases">
        <authorList>
            <consortium name="Desulfovibrio sp. FSS-1 genome sequencing consortium"/>
            <person name="Shimoshige H."/>
            <person name="Kobayashi H."/>
            <person name="Maekawa T."/>
        </authorList>
    </citation>
    <scope>NUCLEOTIDE SEQUENCE [LARGE SCALE GENOMIC DNA]</scope>
    <source>
        <strain evidence="1 2">SIID29052-01</strain>
    </source>
</reference>
<dbReference type="Proteomes" id="UP000494245">
    <property type="component" value="Unassembled WGS sequence"/>
</dbReference>
<proteinExistence type="predicted"/>
<accession>A0A6V8LUC1</accession>
<gene>
    <name evidence="1" type="ORF">NNJEOMEG_03877</name>
</gene>
<organism evidence="1 2">
    <name type="scientific">Fundidesulfovibrio magnetotacticus</name>
    <dbReference type="NCBI Taxonomy" id="2730080"/>
    <lineage>
        <taxon>Bacteria</taxon>
        <taxon>Pseudomonadati</taxon>
        <taxon>Thermodesulfobacteriota</taxon>
        <taxon>Desulfovibrionia</taxon>
        <taxon>Desulfovibrionales</taxon>
        <taxon>Desulfovibrionaceae</taxon>
        <taxon>Fundidesulfovibrio</taxon>
    </lineage>
</organism>
<keyword evidence="2" id="KW-1185">Reference proteome</keyword>
<evidence type="ECO:0000313" key="1">
    <source>
        <dbReference type="EMBL" id="GFK96003.1"/>
    </source>
</evidence>
<dbReference type="AlphaFoldDB" id="A0A6V8LUC1"/>
<comment type="caution">
    <text evidence="1">The sequence shown here is derived from an EMBL/GenBank/DDBJ whole genome shotgun (WGS) entry which is preliminary data.</text>
</comment>
<reference evidence="1 2" key="2">
    <citation type="submission" date="2020-05" db="EMBL/GenBank/DDBJ databases">
        <title>Draft genome sequence of Desulfovibrio sp. strainFSS-1.</title>
        <authorList>
            <person name="Shimoshige H."/>
            <person name="Kobayashi H."/>
            <person name="Maekawa T."/>
        </authorList>
    </citation>
    <scope>NUCLEOTIDE SEQUENCE [LARGE SCALE GENOMIC DNA]</scope>
    <source>
        <strain evidence="1 2">SIID29052-01</strain>
    </source>
</reference>
<sequence length="53" mass="5973">MRMFWFTHEALPAAPRAVMEIDPAAPMVRESQSRSNPRQRFEAVSAALTVRAS</sequence>
<protein>
    <submittedName>
        <fullName evidence="1">Uncharacterized protein</fullName>
    </submittedName>
</protein>
<name>A0A6V8LUC1_9BACT</name>
<dbReference type="EMBL" id="BLTE01000029">
    <property type="protein sequence ID" value="GFK96003.1"/>
    <property type="molecule type" value="Genomic_DNA"/>
</dbReference>
<evidence type="ECO:0000313" key="2">
    <source>
        <dbReference type="Proteomes" id="UP000494245"/>
    </source>
</evidence>